<keyword evidence="7 9" id="KW-1133">Transmembrane helix</keyword>
<evidence type="ECO:0000313" key="12">
    <source>
        <dbReference type="EMBL" id="NME43768.1"/>
    </source>
</evidence>
<dbReference type="AlphaFoldDB" id="A0A7X9NGC9"/>
<comment type="caution">
    <text evidence="12">The sequence shown here is derived from an EMBL/GenBank/DDBJ whole genome shotgun (WGS) entry which is preliminary data.</text>
</comment>
<feature type="transmembrane region" description="Helical" evidence="9">
    <location>
        <begin position="341"/>
        <end position="361"/>
    </location>
</feature>
<feature type="transmembrane region" description="Helical" evidence="9">
    <location>
        <begin position="6"/>
        <end position="31"/>
    </location>
</feature>
<keyword evidence="2" id="KW-0813">Transport</keyword>
<evidence type="ECO:0000256" key="7">
    <source>
        <dbReference type="ARBA" id="ARBA00022989"/>
    </source>
</evidence>
<dbReference type="PANTHER" id="PTHR37324:SF2">
    <property type="entry name" value="PTS SYSTEM GALACTITOL-SPECIFIC EIIC COMPONENT"/>
    <property type="match status" value="1"/>
</dbReference>
<evidence type="ECO:0000256" key="4">
    <source>
        <dbReference type="ARBA" id="ARBA00022597"/>
    </source>
</evidence>
<dbReference type="RefSeq" id="WP_168964763.1">
    <property type="nucleotide sequence ID" value="NZ_JABAFR010000004.1"/>
</dbReference>
<evidence type="ECO:0000313" key="11">
    <source>
        <dbReference type="EMBL" id="MDB7982185.1"/>
    </source>
</evidence>
<sequence length="431" mass="46330">MEVLYNIVQSILGVGAAAMLPILICLLGLFFRVKFTEALKAGLLVGIGFQGVSLVVGFLVSTMNPIIAHYTEAGSGFTIIDVGWETLSAATWTVSFAALMIPLGLVLNFILLRVRFVKTLNVDIWNYWHLIRSAALLSIVLNFAGITGAANLVFSLIFGLILTVFVEKVGDWIAPYWHQYFGLEGTTCTTILQLGTNLPIAWVSNKIIDLIPGVKNINISYDVLNDKIGAFANPTIIGFILGLLLGVITGQDLTTIIKIGVGLSAAVTLTPRMVKLFMEGISPISTAARDYMIKKLGEDAEFNVGVDIALGVGDETAITTSAIMIPIAIAMAFIFPGNNFFPTAFFGSSMLYMMATVCMVTKGNVFRSIVIGIVCMLFVYFSFNFTAALCTMFVENAGVIDIASGAQVMAGGMNNFIDTIIAFFGHLVGIN</sequence>
<evidence type="ECO:0000256" key="6">
    <source>
        <dbReference type="ARBA" id="ARBA00022692"/>
    </source>
</evidence>
<name>A0A7X9NGC9_9FIRM</name>
<dbReference type="EMBL" id="JAQLXO010000005">
    <property type="protein sequence ID" value="MDB7982185.1"/>
    <property type="molecule type" value="Genomic_DNA"/>
</dbReference>
<feature type="transmembrane region" description="Helical" evidence="9">
    <location>
        <begin position="368"/>
        <end position="394"/>
    </location>
</feature>
<feature type="transmembrane region" description="Helical" evidence="9">
    <location>
        <begin position="87"/>
        <end position="112"/>
    </location>
</feature>
<dbReference type="EMBL" id="JABAFR010000004">
    <property type="protein sequence ID" value="NME43768.1"/>
    <property type="molecule type" value="Genomic_DNA"/>
</dbReference>
<reference evidence="11" key="2">
    <citation type="submission" date="2023-01" db="EMBL/GenBank/DDBJ databases">
        <title>Human gut microbiome strain richness.</title>
        <authorList>
            <person name="Chen-Liaw A."/>
        </authorList>
    </citation>
    <scope>NUCLEOTIDE SEQUENCE</scope>
    <source>
        <strain evidence="11">D8_m1001271B151109d0_201107</strain>
    </source>
</reference>
<keyword evidence="8 9" id="KW-0472">Membrane</keyword>
<dbReference type="PROSITE" id="PS51104">
    <property type="entry name" value="PTS_EIIC_TYPE_2"/>
    <property type="match status" value="1"/>
</dbReference>
<proteinExistence type="predicted"/>
<evidence type="ECO:0000256" key="2">
    <source>
        <dbReference type="ARBA" id="ARBA00022448"/>
    </source>
</evidence>
<dbReference type="Pfam" id="PF03611">
    <property type="entry name" value="EIIC-GAT"/>
    <property type="match status" value="1"/>
</dbReference>
<dbReference type="GO" id="GO:0009401">
    <property type="term" value="P:phosphoenolpyruvate-dependent sugar phosphotransferase system"/>
    <property type="evidence" value="ECO:0007669"/>
    <property type="project" value="UniProtKB-KW"/>
</dbReference>
<organism evidence="12 13">
    <name type="scientific">Faecalicoccus pleomorphus</name>
    <dbReference type="NCBI Taxonomy" id="1323"/>
    <lineage>
        <taxon>Bacteria</taxon>
        <taxon>Bacillati</taxon>
        <taxon>Bacillota</taxon>
        <taxon>Erysipelotrichia</taxon>
        <taxon>Erysipelotrichales</taxon>
        <taxon>Erysipelotrichaceae</taxon>
        <taxon>Faecalicoccus</taxon>
    </lineage>
</organism>
<keyword evidence="6 9" id="KW-0812">Transmembrane</keyword>
<comment type="subcellular location">
    <subcellularLocation>
        <location evidence="1">Cell membrane</location>
        <topology evidence="1">Multi-pass membrane protein</topology>
    </subcellularLocation>
</comment>
<reference evidence="12 13" key="1">
    <citation type="submission" date="2020-04" db="EMBL/GenBank/DDBJ databases">
        <authorList>
            <person name="Hitch T.C.A."/>
            <person name="Wylensek D."/>
            <person name="Clavel T."/>
        </authorList>
    </citation>
    <scope>NUCLEOTIDE SEQUENCE [LARGE SCALE GENOMIC DNA]</scope>
    <source>
        <strain evidence="12 13">BSM-383-APC-22F</strain>
    </source>
</reference>
<feature type="transmembrane region" description="Helical" evidence="9">
    <location>
        <begin position="43"/>
        <end position="67"/>
    </location>
</feature>
<dbReference type="GO" id="GO:0005886">
    <property type="term" value="C:plasma membrane"/>
    <property type="evidence" value="ECO:0007669"/>
    <property type="project" value="UniProtKB-SubCell"/>
</dbReference>
<dbReference type="Proteomes" id="UP001212981">
    <property type="component" value="Unassembled WGS sequence"/>
</dbReference>
<accession>A0A7X9NGC9</accession>
<dbReference type="Proteomes" id="UP000540014">
    <property type="component" value="Unassembled WGS sequence"/>
</dbReference>
<evidence type="ECO:0000256" key="5">
    <source>
        <dbReference type="ARBA" id="ARBA00022683"/>
    </source>
</evidence>
<evidence type="ECO:0000259" key="10">
    <source>
        <dbReference type="PROSITE" id="PS51104"/>
    </source>
</evidence>
<evidence type="ECO:0000313" key="13">
    <source>
        <dbReference type="Proteomes" id="UP000540014"/>
    </source>
</evidence>
<protein>
    <submittedName>
        <fullName evidence="12">PTS galactitol transporter subunit IIC</fullName>
    </submittedName>
</protein>
<feature type="transmembrane region" description="Helical" evidence="9">
    <location>
        <begin position="317"/>
        <end position="335"/>
    </location>
</feature>
<keyword evidence="3" id="KW-1003">Cell membrane</keyword>
<keyword evidence="5" id="KW-0598">Phosphotransferase system</keyword>
<dbReference type="InterPro" id="IPR004703">
    <property type="entry name" value="PTS_sugar-sp_permease"/>
</dbReference>
<evidence type="ECO:0000256" key="1">
    <source>
        <dbReference type="ARBA" id="ARBA00004651"/>
    </source>
</evidence>
<dbReference type="PIRSF" id="PIRSF006304">
    <property type="entry name" value="GatC"/>
    <property type="match status" value="1"/>
</dbReference>
<evidence type="ECO:0000256" key="3">
    <source>
        <dbReference type="ARBA" id="ARBA00022475"/>
    </source>
</evidence>
<dbReference type="PANTHER" id="PTHR37324">
    <property type="entry name" value="PTS SYSTEM GALACTITOL-SPECIFIC EIIC COMPONENT"/>
    <property type="match status" value="1"/>
</dbReference>
<feature type="transmembrane region" description="Helical" evidence="9">
    <location>
        <begin position="133"/>
        <end position="166"/>
    </location>
</feature>
<feature type="domain" description="PTS EIIC type-2" evidence="10">
    <location>
        <begin position="8"/>
        <end position="431"/>
    </location>
</feature>
<dbReference type="InterPro" id="IPR013853">
    <property type="entry name" value="EIIC-GAT"/>
</dbReference>
<dbReference type="GO" id="GO:0015577">
    <property type="term" value="F:galactitol transmembrane transporter activity"/>
    <property type="evidence" value="ECO:0007669"/>
    <property type="project" value="InterPro"/>
</dbReference>
<feature type="transmembrane region" description="Helical" evidence="9">
    <location>
        <begin position="228"/>
        <end position="248"/>
    </location>
</feature>
<evidence type="ECO:0000256" key="8">
    <source>
        <dbReference type="ARBA" id="ARBA00023136"/>
    </source>
</evidence>
<dbReference type="InterPro" id="IPR013014">
    <property type="entry name" value="PTS_EIIC_2"/>
</dbReference>
<evidence type="ECO:0000256" key="9">
    <source>
        <dbReference type="SAM" id="Phobius"/>
    </source>
</evidence>
<gene>
    <name evidence="12" type="ORF">HF861_02585</name>
    <name evidence="11" type="ORF">PND82_05045</name>
</gene>
<keyword evidence="4" id="KW-0762">Sugar transport</keyword>